<dbReference type="Gene3D" id="2.60.40.4070">
    <property type="match status" value="1"/>
</dbReference>
<protein>
    <submittedName>
        <fullName evidence="3">Haemagluttinin repeat-containing protein</fullName>
    </submittedName>
</protein>
<organism evidence="3 4">
    <name type="scientific">Chloroherpeton thalassium (strain ATCC 35110 / GB-78)</name>
    <dbReference type="NCBI Taxonomy" id="517418"/>
    <lineage>
        <taxon>Bacteria</taxon>
        <taxon>Pseudomonadati</taxon>
        <taxon>Chlorobiota</taxon>
        <taxon>Chlorobiia</taxon>
        <taxon>Chlorobiales</taxon>
        <taxon>Chloroherpetonaceae</taxon>
        <taxon>Chloroherpeton</taxon>
    </lineage>
</organism>
<gene>
    <name evidence="3" type="ordered locus">Ctha_2076</name>
</gene>
<dbReference type="EMBL" id="CP001100">
    <property type="protein sequence ID" value="ACF14528.1"/>
    <property type="molecule type" value="Genomic_DNA"/>
</dbReference>
<accession>B3QVC8</accession>
<keyword evidence="1" id="KW-0732">Signal</keyword>
<keyword evidence="4" id="KW-1185">Reference proteome</keyword>
<dbReference type="OrthoDB" id="1109367at2"/>
<feature type="signal peptide" evidence="1">
    <location>
        <begin position="1"/>
        <end position="31"/>
    </location>
</feature>
<dbReference type="eggNOG" id="COG2911">
    <property type="taxonomic scope" value="Bacteria"/>
</dbReference>
<name>B3QVC8_CHLT3</name>
<evidence type="ECO:0000259" key="2">
    <source>
        <dbReference type="Pfam" id="PF18962"/>
    </source>
</evidence>
<dbReference type="InterPro" id="IPR006626">
    <property type="entry name" value="PbH1"/>
</dbReference>
<reference evidence="3 4" key="1">
    <citation type="submission" date="2008-06" db="EMBL/GenBank/DDBJ databases">
        <title>Complete sequence of Chloroherpeton thalassium ATCC 35110.</title>
        <authorList>
            <consortium name="US DOE Joint Genome Institute"/>
            <person name="Lucas S."/>
            <person name="Copeland A."/>
            <person name="Lapidus A."/>
            <person name="Glavina del Rio T."/>
            <person name="Dalin E."/>
            <person name="Tice H."/>
            <person name="Bruce D."/>
            <person name="Goodwin L."/>
            <person name="Pitluck S."/>
            <person name="Schmutz J."/>
            <person name="Larimer F."/>
            <person name="Land M."/>
            <person name="Hauser L."/>
            <person name="Kyrpides N."/>
            <person name="Mikhailova N."/>
            <person name="Liu Z."/>
            <person name="Li T."/>
            <person name="Zhao F."/>
            <person name="Overmann J."/>
            <person name="Bryant D.A."/>
            <person name="Richardson P."/>
        </authorList>
    </citation>
    <scope>NUCLEOTIDE SEQUENCE [LARGE SCALE GENOMIC DNA]</scope>
    <source>
        <strain evidence="4">ATCC 35110 / GB-78</strain>
    </source>
</reference>
<dbReference type="Pfam" id="PF18962">
    <property type="entry name" value="Por_Secre_tail"/>
    <property type="match status" value="1"/>
</dbReference>
<dbReference type="InterPro" id="IPR026444">
    <property type="entry name" value="Secre_tail"/>
</dbReference>
<sequence>MEKVFGFKANKNTLLMLVAFVFSMLARPVFAQNAKVFSEGGNAKQDSLYYSPADYVTPIVPLDSTFYVEPIKKSASKSTLGKTMADITWTGAGDGVSWNEGANWEGAVPTSSDNVIIPNGANVQLIDGSNGVCNTLTIENGGSLTVGSKTLTVTGDVDIQSGGSLSNSGTITLGGNWLNSGTLFSNTGSVVQFTSTGDQTIEASSFYDLHLYGTSGTKTALGDLDINGDLRIYQGVSFDPGSHDIYIAESFENDGTLILGTGTFIFDGTVWQQIYSNQAGYAPGTWNFNDIEVTGNAGGIAIYDTLSINGDVTVGSSEYIWLIHYALTNTTSEGIMNGNGGSLTFAANSYIVVRTQMANGAGGADDNFPNNFNTISFATGDNAALCYYRTTDASHNQIIRTHDANGDQIAYGRLRLDVDDHDPSYSSIKSLDGDLNVDQYIYIDSEVTFDVTASNYSINVWGNWQNDGVFDAQGGTVTFDGDYQYIQGDNTTTFNNLVFSGDYGKILQVGTEVSGNCTVSSGVQYLNLQTYTLTGSGASSTLTLNDEVLLYVRDQYNFPDFPNYSFTALSEVRYDRSGDQQIKTGITYGGLYLGNGGGKDFDASTDNLTVKGDLTIASGTTLGIYMPSSAANFTLTLEGDYTNAGTVQDYATNTTFVLSGSDDASFNPGGDGSGQIINNLTVSKSSSATVTLDNNIRIDGDFLLSSGTFGMAAYNRNVTVNGNWTTNLGAEFDHGTGTVYFTGNGQVITANGDGDFWNVDLSGGTKSFGSDVDINNNLIIESDGSLDLNTGNLYLGGSFNNNNGGSFDASNQTVVLDGSSNMNFYIGPNDSLWNLTVNKSGGAYVNYDEHDLKIGGNFSLLSGEMNRGYNSSTSQYTDIIIYGNWSRTGGTFLSNATDTVFFMGATQSIAGLGTDDFANIWFGGGGTKTITANVDADRSINIESGTTVAVSGTKTLKVGRDFINDGTFTCNQSTLVFEEYAGWNPVYLKTNGSSLYNLTLNMYGSGYRVDLSDDLDVNNNIKITQGTLDVTTAGNYDINCGGSWTVGTNGAFNERSGIVTFDGTSTSKTITTNGDNFYRLVFNASNSVYSLNDNLATTEDVLVQNGTLNLNGNSLLVGNGSGDSLVVSDTIIVNENAMLRMASGSQISVASGGYMQVAGAVSNPATVTNQGSGRYAFDIQSGGTIAAEYYTFEFMDTDGLNVMNGALVDATMNFSNGVFTNGASAGTFLTLENNQAIGTVTGVSFPTNPGGTGVSNVKKTVNQGSITFQNASGAFQGESYDNDTYNLINWTYTSTLWTWTGSVSTNWDTPGNWDLGTIPTSSGRVTIPNTTNKPVITSTSDSCYHLTIASGATLTLGDASNVGKLVATGDVTIQGTLTFAHTDDTLKVEGNWSNSGTFTHNNYGAVVFTGSGEQSIYSSGTGKSFSYIVIEKEGGQAVLASALNVNRMISLIDGTLNVSAANYAITVTGSWLKADSASFNAQSGTVTFNQADSTIYGSGTDDFYNLVISANPVILGGSLDISGGLTISSGADLDASSTSYGITILGNWTNNGGTFTAQSGNVIFGGVSQSITGTGTTTFYNLTIESTVTYLSADANVSNTFSLNSGRFELNTSTLTGSGSADLFVMSSSTQLYVEDNNFPSGFENFSLDQTSYVRYRSSGDEDVVGQDASGNQISFGYLYLEVGGTKTAQDDLDVNGSLYIAENVTFDLNSKDVTIELNWDNDQGGSVTNTGSSGTVTLDRDDTQYIYANTTTGDAFPNLVFAGSGAKVLAGNISVTGNLTLNTGVSYLNLQTYTITGTGSSNSFNLSSNVTLYVRGANNFPSGFESFNLAQNSIVRYDASLAQVVTTHDADGDQIQYGYIYFQYNTKTLDGDLNVRDQFYVYGSTTLEVTSANNYNISIGGNYYNLGTINFHSNTVTFDGGDEQIVYSYGTTSAKTFNNLRINKPGGSTLRIYTYDVKVNGDFTFDAGLLANHGRTLTVAGNWTSTSSATMDDRAGNVTFTGSKKVITTGGTADFYDVNFTGSDTTFLGSDIDVLHDLTIGSSAKLDVTENNYKIGILGDYTNNNIFVPRNGLVEFYGTTTQYINTGGDDTDENAFYDLKINRESGYVYLNGNLFVKGNIEFAGSTSAEAQFRMDGNDIEVQGSWLNPKAVYVVPNNGDETVTFSGTSKDTIETGYFSTRPSRFAYLVINHQDSVIHIDDIRVDHGYEVQQGKVYLNGHNFYFGSTYDADENFALSSSNGVALFDIGAGGTLNIRGGNNVNIESSSTDTSVFRMVGTDDNAAEVTYWGNRYYRFNVNSGGRTYARYYRFSGMDSSGVRIDGGVIAGTGADTTEDFSNGYFNLGQNAGRYLYIVNNSQTLQIDSVGFVNSLGASGANVEKLNDAGRITFYNATGEYAGEDYERDTHSRVDWATVFTGITWTGANGTNWHDAGNWSPAQVPTSSDDVTIPNVTNRPLISNNDAVCRNLTIEDVAELQIGNSKDLDVNGGIQINGTLKIFGQDSVFVSGDYLNAGILNAGQSTFIFDGDIQKINSGGITNNYVFYNIYITDTSSVLLEDNVQLSNDLTIDVESSLDVDVDRAIYVKGDWSNSGSLVYHEGTVTFNGESAQSISGSGTNDFYNVYFSASGVKSLSGTINIYGSVRINTGATVNGGSATVNCSSNFYNYGSFDGGSGTFNFNGSGGVNIYGDNIPTFHNVLFSNGGYTTLYTSINVDSLLLVEDDVNYINLQTYSINGTGSNDSLFLGARVRMYVRGSDNFPKNFSAIKLADSSYVRYDASMTQTVRTKTSGGDPFYYGYLELMHISTGSRKVLEGDLYTNNEIQINDPDTLDITSNNYDITCGGRFDLYGYILADYDTVANTLTMNDQVDNYFTSPGTGYGKVLHNIVFDAGDGNTMIFAGSDELICNNITINSGMVNPNGNREITLTGNFIVNGNGEFLPSTSHLIFAGTGDLTLKANGSTLYKVTLDGNGKTVSLGDELNMNSDLIISSGDTLTLNGQTFNFGNGSDAITVNGVLDVDEGAQLSIYNTGTLLVNSGGRLNVLGVSGNTAQLSGANGYYSLEVQGTIAAKYYIFEDMNQQGIYINGGTIDTTNNFSYGTFTNGESNGKFLHINNNTQSLTSGKKIVEVQFPSNPGGTSYNVYVENSASGAYAFDDASGVFAGVSYEYDPDDVVEWTYTTVTRQWTGLKNSDWHTANNWSPQAVPTSAENVIITSKSNLPIISKSSAACKDLTISGGSLTLKNGDTLSILRDITIGSGASFTVSSDSDVVKVQGTWTNSGTFRNGSGTVIFEGSNSQSLSSGGISTGKQFYNLTINKSVSTADLNLADNNLYVAKDLVITQGRLNTGSQDIYVGGDWRNTGGDFNGGTSQVTFVGSEVDTVLTGGSTFYDLAISASSGSVRALDNVRVENDLYINSGTFYVDDDTLSVGSASGDKLSIQGSLALGEKSVLALKGGSDGVAVESGGILQAIGTSSSDLALVTRYGTSGNYPIILNSGGSIKAQYAKFSHTGGSGIWVKSGATIDATDKLHYCVFENGNESSYMQISNSQEVGTISGVTFSSAGTTSPTNNVVYDGTGSVHFNNYTGGLSGARYEHDNGSDPVGNVRWTFTETKSSLSAGQTYTFGNDMTIKINSIGDLSSITVELVDEKPSELLTGVFHRYYDITTVPVSPSGYNVNVKLYYADGTDGTSNEIPFSQSDSLASAWVSAENDYLGPLSGSRSASQNWAMASNVVGSTSTGYLNGIWFISNAQDDAALPVELLSFNLENDGVGVKVTWSTASEVDNLGFILELSTSSDSGFVEVASYQTNDALKGQGTVSVQTNYEYTNYSSFETGKTYYYRLSDVNLSGTKTVLETQSITRPNVYSLEQNYPNPFNPITTIQFNLQKSARTVLEVYDILGRKITTLVNDNLDAGAHVVQWNAKGVASGVYFYRLRSGNYTAVKKMMVLK</sequence>
<evidence type="ECO:0000313" key="4">
    <source>
        <dbReference type="Proteomes" id="UP000001208"/>
    </source>
</evidence>
<evidence type="ECO:0000256" key="1">
    <source>
        <dbReference type="SAM" id="SignalP"/>
    </source>
</evidence>
<dbReference type="eggNOG" id="COG3210">
    <property type="taxonomic scope" value="Bacteria"/>
</dbReference>
<feature type="chain" id="PRO_5002797687" evidence="1">
    <location>
        <begin position="32"/>
        <end position="3944"/>
    </location>
</feature>
<dbReference type="HOGENOM" id="CLU_224142_0_0_10"/>
<dbReference type="Proteomes" id="UP000001208">
    <property type="component" value="Chromosome"/>
</dbReference>
<feature type="domain" description="Secretion system C-terminal sorting" evidence="2">
    <location>
        <begin position="3866"/>
        <end position="3942"/>
    </location>
</feature>
<dbReference type="RefSeq" id="WP_012500611.1">
    <property type="nucleotide sequence ID" value="NC_011026.1"/>
</dbReference>
<proteinExistence type="predicted"/>
<dbReference type="KEGG" id="cts:Ctha_2076"/>
<dbReference type="STRING" id="517418.Ctha_2076"/>
<evidence type="ECO:0000313" key="3">
    <source>
        <dbReference type="EMBL" id="ACF14528.1"/>
    </source>
</evidence>
<dbReference type="SMART" id="SM00710">
    <property type="entry name" value="PbH1"/>
    <property type="match status" value="9"/>
</dbReference>
<dbReference type="NCBIfam" id="TIGR04183">
    <property type="entry name" value="Por_Secre_tail"/>
    <property type="match status" value="1"/>
</dbReference>